<accession>A0ABT9D4J0</accession>
<comment type="caution">
    <text evidence="1">The sequence shown here is derived from an EMBL/GenBank/DDBJ whole genome shotgun (WGS) entry which is preliminary data.</text>
</comment>
<organism evidence="1 2">
    <name type="scientific">Candidatus Phytoplasma bonamiae</name>
    <dbReference type="NCBI Taxonomy" id="2982626"/>
    <lineage>
        <taxon>Bacteria</taxon>
        <taxon>Bacillati</taxon>
        <taxon>Mycoplasmatota</taxon>
        <taxon>Mollicutes</taxon>
        <taxon>Acholeplasmatales</taxon>
        <taxon>Acholeplasmataceae</taxon>
        <taxon>Candidatus Phytoplasma</taxon>
        <taxon>16SrII (Peanut WB group)</taxon>
    </lineage>
</organism>
<dbReference type="PROSITE" id="PS51257">
    <property type="entry name" value="PROKAR_LIPOPROTEIN"/>
    <property type="match status" value="1"/>
</dbReference>
<dbReference type="Proteomes" id="UP001170683">
    <property type="component" value="Unassembled WGS sequence"/>
</dbReference>
<gene>
    <name evidence="1" type="ORF">OC701_01575</name>
</gene>
<evidence type="ECO:0000313" key="1">
    <source>
        <dbReference type="EMBL" id="MDO8064153.1"/>
    </source>
</evidence>
<reference evidence="1 2" key="1">
    <citation type="journal article" date="2023" name="Int. J. Syst. Evol. Microbiol.">
        <title>The observation of taxonomic boundaries for the 16SrII and 16SrXXV phytoplasmas using genome-based delimitation.</title>
        <authorList>
            <person name="Rodrigues Jardim B."/>
            <person name="Tran-Nguyen L.T.T."/>
            <person name="Gambley C."/>
            <person name="Al-Sadi A.M."/>
            <person name="Al-Subhi A.M."/>
            <person name="Foissac X."/>
            <person name="Salar P."/>
            <person name="Cai H."/>
            <person name="Yang J.Y."/>
            <person name="Davis R."/>
            <person name="Jones L."/>
            <person name="Rodoni B."/>
            <person name="Constable F.E."/>
        </authorList>
    </citation>
    <scope>NUCLEOTIDE SEQUENCE [LARGE SCALE GENOMIC DNA]</scope>
    <source>
        <strain evidence="1">BAWM-225</strain>
    </source>
</reference>
<keyword evidence="2" id="KW-1185">Reference proteome</keyword>
<name>A0ABT9D4J0_9MOLU</name>
<sequence>MRGNMPVRFGWGLTKYIIKVFYPYSSALACRFESCHPYQNFLFRDMMLMVA</sequence>
<dbReference type="RefSeq" id="WP_304514352.1">
    <property type="nucleotide sequence ID" value="NZ_JAOSIQ010000012.1"/>
</dbReference>
<proteinExistence type="predicted"/>
<protein>
    <submittedName>
        <fullName evidence="1">Uncharacterized protein</fullName>
    </submittedName>
</protein>
<dbReference type="EMBL" id="JAOSIQ010000012">
    <property type="protein sequence ID" value="MDO8064153.1"/>
    <property type="molecule type" value="Genomic_DNA"/>
</dbReference>
<evidence type="ECO:0000313" key="2">
    <source>
        <dbReference type="Proteomes" id="UP001170683"/>
    </source>
</evidence>